<dbReference type="AlphaFoldDB" id="A0A6N9JL38"/>
<proteinExistence type="predicted"/>
<sequence length="354" mass="38908">MQDTLATYKSCTVMGESLGRSKGRNSKVELLRIISMWFIVAHHFVIHNAEPISVFPGTLTRMVLHGVLYPSGRIAVAVFFIITVWYLADAQLTLKGQLRRAWTLLGQMLFYSVPLVLFFGVFKAGDGLQAEELMAAVFAPLASLWWFPTVYILLILVAPYLFDGLRALTSRRLGELCMLLIVLYGVLPVVPYSTIGGFVSSLTGQTVVIACVTCWFKYHYRGGADARVLALPVLSYVAVYVCYFVAQKDVLLLSAFASSVYGSVVTNPASLLSLAIALPVCLFVFNAQPAHWPAVNYLATLSFGVYLATDSGYMQELLWKNVLVFSHCHTAWGLLSVVLVVTGVYVAASYVEAV</sequence>
<keyword evidence="1" id="KW-0472">Membrane</keyword>
<name>A0A6N9JL38_9ACTN</name>
<accession>A0A6N9JL38</accession>
<dbReference type="EMBL" id="WWSR01000016">
    <property type="protein sequence ID" value="MZJ40016.1"/>
    <property type="molecule type" value="Genomic_DNA"/>
</dbReference>
<feature type="transmembrane region" description="Helical" evidence="1">
    <location>
        <begin position="30"/>
        <end position="47"/>
    </location>
</feature>
<keyword evidence="1" id="KW-0812">Transmembrane</keyword>
<dbReference type="InterPro" id="IPR002656">
    <property type="entry name" value="Acyl_transf_3_dom"/>
</dbReference>
<dbReference type="GO" id="GO:0016747">
    <property type="term" value="F:acyltransferase activity, transferring groups other than amino-acyl groups"/>
    <property type="evidence" value="ECO:0007669"/>
    <property type="project" value="InterPro"/>
</dbReference>
<evidence type="ECO:0000259" key="2">
    <source>
        <dbReference type="Pfam" id="PF01757"/>
    </source>
</evidence>
<feature type="transmembrane region" description="Helical" evidence="1">
    <location>
        <begin position="67"/>
        <end position="88"/>
    </location>
</feature>
<feature type="transmembrane region" description="Helical" evidence="1">
    <location>
        <begin position="266"/>
        <end position="285"/>
    </location>
</feature>
<feature type="transmembrane region" description="Helical" evidence="1">
    <location>
        <begin position="173"/>
        <end position="192"/>
    </location>
</feature>
<dbReference type="RefSeq" id="WP_161160855.1">
    <property type="nucleotide sequence ID" value="NZ_WWSR01000016.1"/>
</dbReference>
<reference evidence="3 4" key="1">
    <citation type="journal article" date="2019" name="Nat. Med.">
        <title>A library of human gut bacterial isolates paired with longitudinal multiomics data enables mechanistic microbiome research.</title>
        <authorList>
            <person name="Poyet M."/>
            <person name="Groussin M."/>
            <person name="Gibbons S.M."/>
            <person name="Avila-Pacheco J."/>
            <person name="Jiang X."/>
            <person name="Kearney S.M."/>
            <person name="Perrotta A.R."/>
            <person name="Berdy B."/>
            <person name="Zhao S."/>
            <person name="Lieberman T.D."/>
            <person name="Swanson P.K."/>
            <person name="Smith M."/>
            <person name="Roesemann S."/>
            <person name="Alexander J.E."/>
            <person name="Rich S.A."/>
            <person name="Livny J."/>
            <person name="Vlamakis H."/>
            <person name="Clish C."/>
            <person name="Bullock K."/>
            <person name="Deik A."/>
            <person name="Scott J."/>
            <person name="Pierce K.A."/>
            <person name="Xavier R.J."/>
            <person name="Alm E.J."/>
        </authorList>
    </citation>
    <scope>NUCLEOTIDE SEQUENCE [LARGE SCALE GENOMIC DNA]</scope>
    <source>
        <strain evidence="3 4">BIOML-A20</strain>
    </source>
</reference>
<evidence type="ECO:0000256" key="1">
    <source>
        <dbReference type="SAM" id="Phobius"/>
    </source>
</evidence>
<feature type="domain" description="Acyltransferase 3" evidence="2">
    <location>
        <begin position="27"/>
        <end position="345"/>
    </location>
</feature>
<comment type="caution">
    <text evidence="3">The sequence shown here is derived from an EMBL/GenBank/DDBJ whole genome shotgun (WGS) entry which is preliminary data.</text>
</comment>
<feature type="transmembrane region" description="Helical" evidence="1">
    <location>
        <begin position="100"/>
        <end position="122"/>
    </location>
</feature>
<evidence type="ECO:0000313" key="3">
    <source>
        <dbReference type="EMBL" id="MZJ40016.1"/>
    </source>
</evidence>
<gene>
    <name evidence="3" type="ORF">GT464_08700</name>
</gene>
<evidence type="ECO:0000313" key="4">
    <source>
        <dbReference type="Proteomes" id="UP000469380"/>
    </source>
</evidence>
<feature type="transmembrane region" description="Helical" evidence="1">
    <location>
        <begin position="329"/>
        <end position="351"/>
    </location>
</feature>
<feature type="transmembrane region" description="Helical" evidence="1">
    <location>
        <begin position="142"/>
        <end position="161"/>
    </location>
</feature>
<organism evidence="3 4">
    <name type="scientific">Collinsella aerofaciens</name>
    <dbReference type="NCBI Taxonomy" id="74426"/>
    <lineage>
        <taxon>Bacteria</taxon>
        <taxon>Bacillati</taxon>
        <taxon>Actinomycetota</taxon>
        <taxon>Coriobacteriia</taxon>
        <taxon>Coriobacteriales</taxon>
        <taxon>Coriobacteriaceae</taxon>
        <taxon>Collinsella</taxon>
    </lineage>
</organism>
<feature type="transmembrane region" description="Helical" evidence="1">
    <location>
        <begin position="292"/>
        <end position="309"/>
    </location>
</feature>
<feature type="transmembrane region" description="Helical" evidence="1">
    <location>
        <begin position="198"/>
        <end position="216"/>
    </location>
</feature>
<protein>
    <recommendedName>
        <fullName evidence="2">Acyltransferase 3 domain-containing protein</fullName>
    </recommendedName>
</protein>
<keyword evidence="1" id="KW-1133">Transmembrane helix</keyword>
<dbReference type="Pfam" id="PF01757">
    <property type="entry name" value="Acyl_transf_3"/>
    <property type="match status" value="1"/>
</dbReference>
<feature type="transmembrane region" description="Helical" evidence="1">
    <location>
        <begin position="228"/>
        <end position="246"/>
    </location>
</feature>
<dbReference type="Proteomes" id="UP000469380">
    <property type="component" value="Unassembled WGS sequence"/>
</dbReference>